<dbReference type="InterPro" id="IPR012967">
    <property type="entry name" value="COMT_dimerisation"/>
</dbReference>
<feature type="domain" description="O-methyltransferase C-terminal" evidence="4">
    <location>
        <begin position="187"/>
        <end position="393"/>
    </location>
</feature>
<dbReference type="PANTHER" id="PTHR43712:SF5">
    <property type="entry name" value="O-METHYLTRANSFERASE ASQN-RELATED"/>
    <property type="match status" value="1"/>
</dbReference>
<dbReference type="AlphaFoldDB" id="A0A6A6G0G0"/>
<dbReference type="GO" id="GO:0008171">
    <property type="term" value="F:O-methyltransferase activity"/>
    <property type="evidence" value="ECO:0007669"/>
    <property type="project" value="InterPro"/>
</dbReference>
<dbReference type="Proteomes" id="UP000799538">
    <property type="component" value="Unassembled WGS sequence"/>
</dbReference>
<dbReference type="InterPro" id="IPR016461">
    <property type="entry name" value="COMT-like"/>
</dbReference>
<dbReference type="PANTHER" id="PTHR43712">
    <property type="entry name" value="PUTATIVE (AFU_ORTHOLOGUE AFUA_4G14580)-RELATED"/>
    <property type="match status" value="1"/>
</dbReference>
<evidence type="ECO:0000259" key="5">
    <source>
        <dbReference type="Pfam" id="PF08100"/>
    </source>
</evidence>
<organism evidence="6 7">
    <name type="scientific">Elsinoe ampelina</name>
    <dbReference type="NCBI Taxonomy" id="302913"/>
    <lineage>
        <taxon>Eukaryota</taxon>
        <taxon>Fungi</taxon>
        <taxon>Dikarya</taxon>
        <taxon>Ascomycota</taxon>
        <taxon>Pezizomycotina</taxon>
        <taxon>Dothideomycetes</taxon>
        <taxon>Dothideomycetidae</taxon>
        <taxon>Myriangiales</taxon>
        <taxon>Elsinoaceae</taxon>
        <taxon>Elsinoe</taxon>
    </lineage>
</organism>
<evidence type="ECO:0000259" key="4">
    <source>
        <dbReference type="Pfam" id="PF00891"/>
    </source>
</evidence>
<keyword evidence="2 6" id="KW-0808">Transferase</keyword>
<dbReference type="Gene3D" id="1.10.10.10">
    <property type="entry name" value="Winged helix-like DNA-binding domain superfamily/Winged helix DNA-binding domain"/>
    <property type="match status" value="1"/>
</dbReference>
<dbReference type="InterPro" id="IPR001077">
    <property type="entry name" value="COMT_C"/>
</dbReference>
<proteinExistence type="predicted"/>
<dbReference type="EMBL" id="ML992519">
    <property type="protein sequence ID" value="KAF2219181.1"/>
    <property type="molecule type" value="Genomic_DNA"/>
</dbReference>
<dbReference type="PROSITE" id="PS51683">
    <property type="entry name" value="SAM_OMT_II"/>
    <property type="match status" value="1"/>
</dbReference>
<evidence type="ECO:0000256" key="2">
    <source>
        <dbReference type="ARBA" id="ARBA00022679"/>
    </source>
</evidence>
<dbReference type="InterPro" id="IPR029063">
    <property type="entry name" value="SAM-dependent_MTases_sf"/>
</dbReference>
<feature type="domain" description="O-methyltransferase dimerisation" evidence="5">
    <location>
        <begin position="79"/>
        <end position="146"/>
    </location>
</feature>
<reference evidence="7" key="1">
    <citation type="journal article" date="2020" name="Stud. Mycol.">
        <title>101 Dothideomycetes genomes: A test case for predicting lifestyles and emergence of pathogens.</title>
        <authorList>
            <person name="Haridas S."/>
            <person name="Albert R."/>
            <person name="Binder M."/>
            <person name="Bloem J."/>
            <person name="LaButti K."/>
            <person name="Salamov A."/>
            <person name="Andreopoulos B."/>
            <person name="Baker S."/>
            <person name="Barry K."/>
            <person name="Bills G."/>
            <person name="Bluhm B."/>
            <person name="Cannon C."/>
            <person name="Castanera R."/>
            <person name="Culley D."/>
            <person name="Daum C."/>
            <person name="Ezra D."/>
            <person name="Gonzalez J."/>
            <person name="Henrissat B."/>
            <person name="Kuo A."/>
            <person name="Liang C."/>
            <person name="Lipzen A."/>
            <person name="Lutzoni F."/>
            <person name="Magnuson J."/>
            <person name="Mondo S."/>
            <person name="Nolan M."/>
            <person name="Ohm R."/>
            <person name="Pangilinan J."/>
            <person name="Park H.-J."/>
            <person name="Ramirez L."/>
            <person name="Alfaro M."/>
            <person name="Sun H."/>
            <person name="Tritt A."/>
            <person name="Yoshinaga Y."/>
            <person name="Zwiers L.-H."/>
            <person name="Turgeon B."/>
            <person name="Goodwin S."/>
            <person name="Spatafora J."/>
            <person name="Crous P."/>
            <person name="Grigoriev I."/>
        </authorList>
    </citation>
    <scope>NUCLEOTIDE SEQUENCE [LARGE SCALE GENOMIC DNA]</scope>
    <source>
        <strain evidence="7">CECT 20119</strain>
    </source>
</reference>
<dbReference type="Pfam" id="PF08100">
    <property type="entry name" value="Dimerisation"/>
    <property type="match status" value="1"/>
</dbReference>
<evidence type="ECO:0000256" key="1">
    <source>
        <dbReference type="ARBA" id="ARBA00022603"/>
    </source>
</evidence>
<dbReference type="OrthoDB" id="2410195at2759"/>
<accession>A0A6A6G0G0</accession>
<evidence type="ECO:0000256" key="3">
    <source>
        <dbReference type="ARBA" id="ARBA00022691"/>
    </source>
</evidence>
<keyword evidence="3" id="KW-0949">S-adenosyl-L-methionine</keyword>
<keyword evidence="1 6" id="KW-0489">Methyltransferase</keyword>
<protein>
    <submittedName>
        <fullName evidence="6">O-methyltransferase</fullName>
    </submittedName>
</protein>
<dbReference type="InterPro" id="IPR036388">
    <property type="entry name" value="WH-like_DNA-bd_sf"/>
</dbReference>
<dbReference type="Gene3D" id="3.40.50.150">
    <property type="entry name" value="Vaccinia Virus protein VP39"/>
    <property type="match status" value="1"/>
</dbReference>
<evidence type="ECO:0000313" key="6">
    <source>
        <dbReference type="EMBL" id="KAF2219181.1"/>
    </source>
</evidence>
<evidence type="ECO:0000313" key="7">
    <source>
        <dbReference type="Proteomes" id="UP000799538"/>
    </source>
</evidence>
<sequence length="419" mass="46773">MMDLGSNSDNDGTASNDLSGLARRCVEECTRLASISEGHDRDHIRREIKETAKQLYELASDPDDVVTHDLYWKIHDINAFAYVSRYNVAAAVPVDGSISYQDLATKTGTGSMHLRRCLRQLMTIHVFRESSPNQVAHTAASARLLVNGVKLYNDYLCRETFKLAAYQLDAIDQWGHDAEDPTHTANNFLNKTDKSLFDYYATIPGKTKSFFELMAFVSESGAQGNEHLLSGYPWAELGKCTLVDVGGSTGHCSAAIAKLNQAMDVTVQDLPQVIDQAQGPAGVIPSELAPRIRFMPHNFLEPQPIQGADVYFLRMILHDWPDSICETILRHITGAMRHKKGAKLIVMDTILPMPGEWPSLEERMVRTADLQMGLLFNARERDLDEWKALFHRADVGLETLNVVQPKGSQMGIMELQLRG</sequence>
<keyword evidence="7" id="KW-1185">Reference proteome</keyword>
<name>A0A6A6G0G0_9PEZI</name>
<gene>
    <name evidence="6" type="ORF">BDZ85DRAFT_46737</name>
</gene>
<dbReference type="GO" id="GO:0032259">
    <property type="term" value="P:methylation"/>
    <property type="evidence" value="ECO:0007669"/>
    <property type="project" value="UniProtKB-KW"/>
</dbReference>
<dbReference type="SUPFAM" id="SSF46785">
    <property type="entry name" value="Winged helix' DNA-binding domain"/>
    <property type="match status" value="1"/>
</dbReference>
<dbReference type="Pfam" id="PF00891">
    <property type="entry name" value="Methyltransf_2"/>
    <property type="match status" value="1"/>
</dbReference>
<dbReference type="InterPro" id="IPR036390">
    <property type="entry name" value="WH_DNA-bd_sf"/>
</dbReference>
<dbReference type="SUPFAM" id="SSF53335">
    <property type="entry name" value="S-adenosyl-L-methionine-dependent methyltransferases"/>
    <property type="match status" value="1"/>
</dbReference>